<feature type="chain" id="PRO_5046746016" description="PEP-CTERM protein-sorting domain-containing protein" evidence="1">
    <location>
        <begin position="24"/>
        <end position="103"/>
    </location>
</feature>
<dbReference type="RefSeq" id="WP_310328795.1">
    <property type="nucleotide sequence ID" value="NZ_JAVDXV010000004.1"/>
</dbReference>
<protein>
    <recommendedName>
        <fullName evidence="4">PEP-CTERM protein-sorting domain-containing protein</fullName>
    </recommendedName>
</protein>
<dbReference type="Proteomes" id="UP001180825">
    <property type="component" value="Unassembled WGS sequence"/>
</dbReference>
<feature type="signal peptide" evidence="1">
    <location>
        <begin position="1"/>
        <end position="23"/>
    </location>
</feature>
<dbReference type="EMBL" id="JAVDXV010000004">
    <property type="protein sequence ID" value="MDR7333312.1"/>
    <property type="molecule type" value="Genomic_DNA"/>
</dbReference>
<keyword evidence="1" id="KW-0732">Signal</keyword>
<gene>
    <name evidence="2" type="ORF">J2X21_002446</name>
</gene>
<keyword evidence="3" id="KW-1185">Reference proteome</keyword>
<comment type="caution">
    <text evidence="2">The sequence shown here is derived from an EMBL/GenBank/DDBJ whole genome shotgun (WGS) entry which is preliminary data.</text>
</comment>
<reference evidence="2 3" key="1">
    <citation type="submission" date="2023-07" db="EMBL/GenBank/DDBJ databases">
        <title>Sorghum-associated microbial communities from plants grown in Nebraska, USA.</title>
        <authorList>
            <person name="Schachtman D."/>
        </authorList>
    </citation>
    <scope>NUCLEOTIDE SEQUENCE [LARGE SCALE GENOMIC DNA]</scope>
    <source>
        <strain evidence="2 3">BE316</strain>
    </source>
</reference>
<organism evidence="2 3">
    <name type="scientific">Roseateles asaccharophilus</name>
    <dbReference type="NCBI Taxonomy" id="582607"/>
    <lineage>
        <taxon>Bacteria</taxon>
        <taxon>Pseudomonadati</taxon>
        <taxon>Pseudomonadota</taxon>
        <taxon>Betaproteobacteria</taxon>
        <taxon>Burkholderiales</taxon>
        <taxon>Sphaerotilaceae</taxon>
        <taxon>Roseateles</taxon>
    </lineage>
</organism>
<proteinExistence type="predicted"/>
<name>A0ABU2AA28_9BURK</name>
<sequence>MRAKYSKFILAAAALVGSVSAFAAVPPVKPEASTVSEATAAGAPTVSPVTTWTGSGYITPGSSTLTSAEKDVVIAPTVTTPETYALFAAGLLFVGLRLRNLRG</sequence>
<accession>A0ABU2AA28</accession>
<evidence type="ECO:0000256" key="1">
    <source>
        <dbReference type="SAM" id="SignalP"/>
    </source>
</evidence>
<evidence type="ECO:0000313" key="2">
    <source>
        <dbReference type="EMBL" id="MDR7333312.1"/>
    </source>
</evidence>
<evidence type="ECO:0000313" key="3">
    <source>
        <dbReference type="Proteomes" id="UP001180825"/>
    </source>
</evidence>
<evidence type="ECO:0008006" key="4">
    <source>
        <dbReference type="Google" id="ProtNLM"/>
    </source>
</evidence>